<sequence>MKTTLVCVGIWLGAVCVGAAQTAPAYPYRTVTYLAPGGAVLPGPEGAKFRKEEVFRDSLSGSVRLYDAAGNLKESTPYADIKHQIMLGPHTTFYDNGNVRTKIDFVGNKRQGELLVYYPEGKLKRKETYEADQRKTGECFAPDGSVVAYFPYEVMPSYKGGGTEAFVRAIQMNVRYPAEALRAQTQGRVFVAFTVAASGQVENIKIVKGVSDALDAATIAAVKKLTGVTPGKVDGEPVAVHLTVPITYTITAEPTPFRNEGRGMSNPY</sequence>
<feature type="chain" id="PRO_5011762593" evidence="10">
    <location>
        <begin position="26"/>
        <end position="268"/>
    </location>
</feature>
<dbReference type="PRINTS" id="PR01374">
    <property type="entry name" value="TONBPROTEIN"/>
</dbReference>
<feature type="signal peptide" evidence="10">
    <location>
        <begin position="1"/>
        <end position="25"/>
    </location>
</feature>
<dbReference type="PANTHER" id="PTHR33446">
    <property type="entry name" value="PROTEIN TONB-RELATED"/>
    <property type="match status" value="1"/>
</dbReference>
<dbReference type="InterPro" id="IPR006260">
    <property type="entry name" value="TonB/TolA_C"/>
</dbReference>
<dbReference type="InterPro" id="IPR011652">
    <property type="entry name" value="MORN_2"/>
</dbReference>
<keyword evidence="7" id="KW-0653">Protein transport</keyword>
<evidence type="ECO:0000256" key="1">
    <source>
        <dbReference type="ARBA" id="ARBA00004383"/>
    </source>
</evidence>
<evidence type="ECO:0000259" key="11">
    <source>
        <dbReference type="PROSITE" id="PS52015"/>
    </source>
</evidence>
<dbReference type="NCBIfam" id="TIGR01352">
    <property type="entry name" value="tonB_Cterm"/>
    <property type="match status" value="1"/>
</dbReference>
<keyword evidence="6" id="KW-0812">Transmembrane</keyword>
<evidence type="ECO:0000256" key="7">
    <source>
        <dbReference type="ARBA" id="ARBA00022927"/>
    </source>
</evidence>
<proteinExistence type="inferred from homology"/>
<evidence type="ECO:0000256" key="2">
    <source>
        <dbReference type="ARBA" id="ARBA00006555"/>
    </source>
</evidence>
<dbReference type="GO" id="GO:0030288">
    <property type="term" value="C:outer membrane-bounded periplasmic space"/>
    <property type="evidence" value="ECO:0007669"/>
    <property type="project" value="InterPro"/>
</dbReference>
<dbReference type="PANTHER" id="PTHR33446:SF2">
    <property type="entry name" value="PROTEIN TONB"/>
    <property type="match status" value="1"/>
</dbReference>
<keyword evidence="9" id="KW-0472">Membrane</keyword>
<evidence type="ECO:0000313" key="13">
    <source>
        <dbReference type="Proteomes" id="UP000199029"/>
    </source>
</evidence>
<comment type="subcellular location">
    <subcellularLocation>
        <location evidence="1">Cell inner membrane</location>
        <topology evidence="1">Single-pass membrane protein</topology>
        <orientation evidence="1">Periplasmic side</orientation>
    </subcellularLocation>
</comment>
<evidence type="ECO:0000256" key="6">
    <source>
        <dbReference type="ARBA" id="ARBA00022692"/>
    </source>
</evidence>
<dbReference type="AlphaFoldDB" id="A0A1I5TY20"/>
<keyword evidence="3" id="KW-0813">Transport</keyword>
<keyword evidence="4" id="KW-1003">Cell membrane</keyword>
<evidence type="ECO:0000313" key="12">
    <source>
        <dbReference type="EMBL" id="SFP87811.1"/>
    </source>
</evidence>
<dbReference type="SUPFAM" id="SSF82185">
    <property type="entry name" value="Histone H3 K4-specific methyltransferase SET7/9 N-terminal domain"/>
    <property type="match status" value="1"/>
</dbReference>
<protein>
    <submittedName>
        <fullName evidence="12">Protein TonB</fullName>
    </submittedName>
</protein>
<gene>
    <name evidence="12" type="ORF">SAMN04515668_0652</name>
</gene>
<dbReference type="GO" id="GO:0055085">
    <property type="term" value="P:transmembrane transport"/>
    <property type="evidence" value="ECO:0007669"/>
    <property type="project" value="InterPro"/>
</dbReference>
<dbReference type="InterPro" id="IPR037682">
    <property type="entry name" value="TonB_C"/>
</dbReference>
<dbReference type="GO" id="GO:0015031">
    <property type="term" value="P:protein transport"/>
    <property type="evidence" value="ECO:0007669"/>
    <property type="project" value="UniProtKB-KW"/>
</dbReference>
<keyword evidence="5" id="KW-0997">Cell inner membrane</keyword>
<evidence type="ECO:0000256" key="5">
    <source>
        <dbReference type="ARBA" id="ARBA00022519"/>
    </source>
</evidence>
<dbReference type="PROSITE" id="PS52015">
    <property type="entry name" value="TONB_CTD"/>
    <property type="match status" value="1"/>
</dbReference>
<comment type="similarity">
    <text evidence="2">Belongs to the TonB family.</text>
</comment>
<dbReference type="Gene3D" id="3.30.1150.10">
    <property type="match status" value="1"/>
</dbReference>
<evidence type="ECO:0000256" key="4">
    <source>
        <dbReference type="ARBA" id="ARBA00022475"/>
    </source>
</evidence>
<dbReference type="EMBL" id="FOXS01000001">
    <property type="protein sequence ID" value="SFP87811.1"/>
    <property type="molecule type" value="Genomic_DNA"/>
</dbReference>
<evidence type="ECO:0000256" key="10">
    <source>
        <dbReference type="SAM" id="SignalP"/>
    </source>
</evidence>
<keyword evidence="8" id="KW-1133">Transmembrane helix</keyword>
<dbReference type="SUPFAM" id="SSF74653">
    <property type="entry name" value="TolA/TonB C-terminal domain"/>
    <property type="match status" value="1"/>
</dbReference>
<evidence type="ECO:0000256" key="8">
    <source>
        <dbReference type="ARBA" id="ARBA00022989"/>
    </source>
</evidence>
<organism evidence="12 13">
    <name type="scientific">Hymenobacter arizonensis</name>
    <name type="common">Siccationidurans arizonensis</name>
    <dbReference type="NCBI Taxonomy" id="1227077"/>
    <lineage>
        <taxon>Bacteria</taxon>
        <taxon>Pseudomonadati</taxon>
        <taxon>Bacteroidota</taxon>
        <taxon>Cytophagia</taxon>
        <taxon>Cytophagales</taxon>
        <taxon>Hymenobacteraceae</taxon>
        <taxon>Hymenobacter</taxon>
    </lineage>
</organism>
<dbReference type="STRING" id="1227077.SAMN04515668_0652"/>
<dbReference type="Pfam" id="PF07661">
    <property type="entry name" value="MORN_2"/>
    <property type="match status" value="2"/>
</dbReference>
<dbReference type="GO" id="GO:0015891">
    <property type="term" value="P:siderophore transport"/>
    <property type="evidence" value="ECO:0007669"/>
    <property type="project" value="InterPro"/>
</dbReference>
<dbReference type="GO" id="GO:0098797">
    <property type="term" value="C:plasma membrane protein complex"/>
    <property type="evidence" value="ECO:0007669"/>
    <property type="project" value="TreeGrafter"/>
</dbReference>
<feature type="domain" description="TonB C-terminal" evidence="11">
    <location>
        <begin position="161"/>
        <end position="257"/>
    </location>
</feature>
<evidence type="ECO:0000256" key="3">
    <source>
        <dbReference type="ARBA" id="ARBA00022448"/>
    </source>
</evidence>
<dbReference type="RefSeq" id="WP_092668893.1">
    <property type="nucleotide sequence ID" value="NZ_FOXS01000001.1"/>
</dbReference>
<dbReference type="InterPro" id="IPR051045">
    <property type="entry name" value="TonB-dependent_transducer"/>
</dbReference>
<dbReference type="Gene3D" id="3.90.930.1">
    <property type="match status" value="1"/>
</dbReference>
<dbReference type="InterPro" id="IPR003538">
    <property type="entry name" value="TonB"/>
</dbReference>
<evidence type="ECO:0000256" key="9">
    <source>
        <dbReference type="ARBA" id="ARBA00023136"/>
    </source>
</evidence>
<keyword evidence="10" id="KW-0732">Signal</keyword>
<dbReference type="Pfam" id="PF03544">
    <property type="entry name" value="TonB_C"/>
    <property type="match status" value="1"/>
</dbReference>
<accession>A0A1I5TY20</accession>
<dbReference type="GO" id="GO:0031992">
    <property type="term" value="F:energy transducer activity"/>
    <property type="evidence" value="ECO:0007669"/>
    <property type="project" value="InterPro"/>
</dbReference>
<reference evidence="13" key="1">
    <citation type="submission" date="2016-10" db="EMBL/GenBank/DDBJ databases">
        <authorList>
            <person name="Varghese N."/>
            <person name="Submissions S."/>
        </authorList>
    </citation>
    <scope>NUCLEOTIDE SEQUENCE [LARGE SCALE GENOMIC DNA]</scope>
    <source>
        <strain evidence="13">OR362-8,ATCC BAA-1266,JCM 13504</strain>
    </source>
</reference>
<keyword evidence="13" id="KW-1185">Reference proteome</keyword>
<dbReference type="Proteomes" id="UP000199029">
    <property type="component" value="Unassembled WGS sequence"/>
</dbReference>
<name>A0A1I5TY20_HYMAR</name>
<dbReference type="OrthoDB" id="9812355at2"/>